<reference evidence="1" key="2">
    <citation type="journal article" date="2024" name="Heliyon">
        <title>Complete genome sequence of the novel virulent phage PMBT24 infecting Enterocloster bolteae from the human gut.</title>
        <authorList>
            <person name="Sprotte S."/>
            <person name="Brinks E."/>
            <person name="Neve H."/>
            <person name="Franz C.M.A.P."/>
        </authorList>
    </citation>
    <scope>NUCLEOTIDE SEQUENCE</scope>
</reference>
<name>A0AAT9TS54_9CAUD</name>
<evidence type="ECO:0000313" key="1">
    <source>
        <dbReference type="EMBL" id="WDQ45532.1"/>
    </source>
</evidence>
<accession>A0AAT9TS54</accession>
<reference evidence="1" key="1">
    <citation type="submission" date="2023-01" db="EMBL/GenBank/DDBJ databases">
        <authorList>
            <person name="Sprotte S."/>
            <person name="Brinks E."/>
        </authorList>
    </citation>
    <scope>NUCLEOTIDE SEQUENCE</scope>
</reference>
<dbReference type="EMBL" id="OQ326496">
    <property type="protein sequence ID" value="WDQ45532.1"/>
    <property type="molecule type" value="Genomic_DNA"/>
</dbReference>
<organism evidence="1">
    <name type="scientific">Enterocloster phage PMBT24</name>
    <dbReference type="NCBI Taxonomy" id="3025413"/>
    <lineage>
        <taxon>Viruses</taxon>
        <taxon>Duplodnaviria</taxon>
        <taxon>Heunggongvirae</taxon>
        <taxon>Uroviricota</taxon>
        <taxon>Caudoviricetes</taxon>
    </lineage>
</organism>
<proteinExistence type="predicted"/>
<protein>
    <submittedName>
        <fullName evidence="1">Uncharacterized protein</fullName>
    </submittedName>
</protein>
<sequence length="32" mass="3739">MKGRAKGLLFCTLPYILTYLKKGNECYEKNRS</sequence>